<gene>
    <name evidence="7" type="ORF">K458DRAFT_396097</name>
</gene>
<sequence length="501" mass="56489">MNGHANTHANTHANDAASTHDYDILIVGAGISGINTGYRIQENLPSATYTILEARPELGGTWSLFKYPGVRSDSNMHTFGFSFKPWDKPNPLATGESIIEYLDSTARQFGIDRHISYEHKVLRADWSSDAQRWRLEVDNTGQRKIYNAKFVIMGTGYYDYEKPLQADIPNLEAFKGQRVHPQFWPEHLDYKGKKMVIIGSGATAVTIMPAVVDTGVGQVTMLQRSPSYVMSVPQPKQPPWHARILPRWISLRIVRIEHIVIPILLYFFCRTFPTVASNFLRKEAKSHLPKDFVMDPHFKPTYKPWDQRLCLCPDADFFKCFESGRAKIVTGTVKSVVEDGILLDSGEKIDADIIVTATGLNLQFLGGIPITVDKQPVNLPERFLWRTAMISGVPNLGLMIGYVNASWTLGSDSSARLLMRLFKFMTENKYTSATPRISEKEMQNPLSPLGLTSTYMKRAAHYTPKAGNSGPWLPRDNYIKDRWAAQRANLRQGLEFESVAT</sequence>
<keyword evidence="6" id="KW-0503">Monooxygenase</keyword>
<protein>
    <submittedName>
        <fullName evidence="7">FAD/NAD(P)-binding domain-containing protein</fullName>
    </submittedName>
</protein>
<dbReference type="PANTHER" id="PTHR43872">
    <property type="entry name" value="MONOOXYGENASE, PUTATIVE (AFU_ORTHOLOGUE AFUA_8G02570)-RELATED"/>
    <property type="match status" value="1"/>
</dbReference>
<dbReference type="InterPro" id="IPR051820">
    <property type="entry name" value="FAD-binding_MO"/>
</dbReference>
<dbReference type="AlphaFoldDB" id="A0A6G1IGX2"/>
<organism evidence="7 8">
    <name type="scientific">Lentithecium fluviatile CBS 122367</name>
    <dbReference type="NCBI Taxonomy" id="1168545"/>
    <lineage>
        <taxon>Eukaryota</taxon>
        <taxon>Fungi</taxon>
        <taxon>Dikarya</taxon>
        <taxon>Ascomycota</taxon>
        <taxon>Pezizomycotina</taxon>
        <taxon>Dothideomycetes</taxon>
        <taxon>Pleosporomycetidae</taxon>
        <taxon>Pleosporales</taxon>
        <taxon>Massarineae</taxon>
        <taxon>Lentitheciaceae</taxon>
        <taxon>Lentithecium</taxon>
    </lineage>
</organism>
<evidence type="ECO:0000256" key="5">
    <source>
        <dbReference type="ARBA" id="ARBA00023002"/>
    </source>
</evidence>
<accession>A0A6G1IGX2</accession>
<evidence type="ECO:0000256" key="2">
    <source>
        <dbReference type="ARBA" id="ARBA00022630"/>
    </source>
</evidence>
<dbReference type="FunFam" id="3.50.50.60:FF:000228">
    <property type="entry name" value="FAD-containing monooxygenase EthA"/>
    <property type="match status" value="1"/>
</dbReference>
<evidence type="ECO:0000256" key="3">
    <source>
        <dbReference type="ARBA" id="ARBA00022827"/>
    </source>
</evidence>
<reference evidence="7" key="1">
    <citation type="journal article" date="2020" name="Stud. Mycol.">
        <title>101 Dothideomycetes genomes: a test case for predicting lifestyles and emergence of pathogens.</title>
        <authorList>
            <person name="Haridas S."/>
            <person name="Albert R."/>
            <person name="Binder M."/>
            <person name="Bloem J."/>
            <person name="Labutti K."/>
            <person name="Salamov A."/>
            <person name="Andreopoulos B."/>
            <person name="Baker S."/>
            <person name="Barry K."/>
            <person name="Bills G."/>
            <person name="Bluhm B."/>
            <person name="Cannon C."/>
            <person name="Castanera R."/>
            <person name="Culley D."/>
            <person name="Daum C."/>
            <person name="Ezra D."/>
            <person name="Gonzalez J."/>
            <person name="Henrissat B."/>
            <person name="Kuo A."/>
            <person name="Liang C."/>
            <person name="Lipzen A."/>
            <person name="Lutzoni F."/>
            <person name="Magnuson J."/>
            <person name="Mondo S."/>
            <person name="Nolan M."/>
            <person name="Ohm R."/>
            <person name="Pangilinan J."/>
            <person name="Park H.-J."/>
            <person name="Ramirez L."/>
            <person name="Alfaro M."/>
            <person name="Sun H."/>
            <person name="Tritt A."/>
            <person name="Yoshinaga Y."/>
            <person name="Zwiers L.-H."/>
            <person name="Turgeon B."/>
            <person name="Goodwin S."/>
            <person name="Spatafora J."/>
            <person name="Crous P."/>
            <person name="Grigoriev I."/>
        </authorList>
    </citation>
    <scope>NUCLEOTIDE SEQUENCE</scope>
    <source>
        <strain evidence="7">CBS 122367</strain>
    </source>
</reference>
<evidence type="ECO:0000256" key="6">
    <source>
        <dbReference type="ARBA" id="ARBA00023033"/>
    </source>
</evidence>
<dbReference type="OrthoDB" id="66881at2759"/>
<evidence type="ECO:0000313" key="8">
    <source>
        <dbReference type="Proteomes" id="UP000799291"/>
    </source>
</evidence>
<proteinExistence type="predicted"/>
<keyword evidence="3" id="KW-0274">FAD</keyword>
<dbReference type="SUPFAM" id="SSF51905">
    <property type="entry name" value="FAD/NAD(P)-binding domain"/>
    <property type="match status" value="2"/>
</dbReference>
<dbReference type="EMBL" id="MU005624">
    <property type="protein sequence ID" value="KAF2677201.1"/>
    <property type="molecule type" value="Genomic_DNA"/>
</dbReference>
<dbReference type="Gene3D" id="3.50.50.60">
    <property type="entry name" value="FAD/NAD(P)-binding domain"/>
    <property type="match status" value="2"/>
</dbReference>
<keyword evidence="8" id="KW-1185">Reference proteome</keyword>
<keyword evidence="2" id="KW-0285">Flavoprotein</keyword>
<keyword evidence="5" id="KW-0560">Oxidoreductase</keyword>
<dbReference type="Proteomes" id="UP000799291">
    <property type="component" value="Unassembled WGS sequence"/>
</dbReference>
<keyword evidence="4" id="KW-0521">NADP</keyword>
<dbReference type="PANTHER" id="PTHR43872:SF1">
    <property type="entry name" value="MONOOXYGENASE, PUTATIVE (AFU_ORTHOLOGUE AFUA_8G02570)-RELATED"/>
    <property type="match status" value="1"/>
</dbReference>
<dbReference type="Pfam" id="PF13738">
    <property type="entry name" value="Pyr_redox_3"/>
    <property type="match status" value="1"/>
</dbReference>
<name>A0A6G1IGX2_9PLEO</name>
<dbReference type="GO" id="GO:0004497">
    <property type="term" value="F:monooxygenase activity"/>
    <property type="evidence" value="ECO:0007669"/>
    <property type="project" value="UniProtKB-KW"/>
</dbReference>
<evidence type="ECO:0000256" key="1">
    <source>
        <dbReference type="ARBA" id="ARBA00001974"/>
    </source>
</evidence>
<dbReference type="InterPro" id="IPR036188">
    <property type="entry name" value="FAD/NAD-bd_sf"/>
</dbReference>
<comment type="cofactor">
    <cofactor evidence="1">
        <name>FAD</name>
        <dbReference type="ChEBI" id="CHEBI:57692"/>
    </cofactor>
</comment>
<evidence type="ECO:0000313" key="7">
    <source>
        <dbReference type="EMBL" id="KAF2677201.1"/>
    </source>
</evidence>
<evidence type="ECO:0000256" key="4">
    <source>
        <dbReference type="ARBA" id="ARBA00022857"/>
    </source>
</evidence>